<dbReference type="RefSeq" id="WP_317547879.1">
    <property type="nucleotide sequence ID" value="NZ_JAWLKE010000003.1"/>
</dbReference>
<dbReference type="Proteomes" id="UP001185899">
    <property type="component" value="Unassembled WGS sequence"/>
</dbReference>
<comment type="caution">
    <text evidence="1">The sequence shown here is derived from an EMBL/GenBank/DDBJ whole genome shotgun (WGS) entry which is preliminary data.</text>
</comment>
<reference evidence="1 2" key="1">
    <citation type="submission" date="2023-10" db="EMBL/GenBank/DDBJ databases">
        <title>Development of a sustainable strategy for remediation of hydrocarbon-contaminated territories based on the waste exchange concept.</title>
        <authorList>
            <person name="Krivoruchko A."/>
        </authorList>
    </citation>
    <scope>NUCLEOTIDE SEQUENCE [LARGE SCALE GENOMIC DNA]</scope>
    <source>
        <strain evidence="1 2">IEGM 1322</strain>
    </source>
</reference>
<dbReference type="EMBL" id="JAWLKE010000003">
    <property type="protein sequence ID" value="MDV6230391.1"/>
    <property type="molecule type" value="Genomic_DNA"/>
</dbReference>
<name>A0ABU4AVX4_9NOCA</name>
<keyword evidence="2" id="KW-1185">Reference proteome</keyword>
<organism evidence="1 2">
    <name type="scientific">Rhodococcus cercidiphylli</name>
    <dbReference type="NCBI Taxonomy" id="489916"/>
    <lineage>
        <taxon>Bacteria</taxon>
        <taxon>Bacillati</taxon>
        <taxon>Actinomycetota</taxon>
        <taxon>Actinomycetes</taxon>
        <taxon>Mycobacteriales</taxon>
        <taxon>Nocardiaceae</taxon>
        <taxon>Rhodococcus</taxon>
    </lineage>
</organism>
<dbReference type="PANTHER" id="PTHR34724:SF2">
    <property type="entry name" value="OS12G0596101 PROTEIN"/>
    <property type="match status" value="1"/>
</dbReference>
<accession>A0ABU4AVX4</accession>
<evidence type="ECO:0000313" key="1">
    <source>
        <dbReference type="EMBL" id="MDV6230391.1"/>
    </source>
</evidence>
<gene>
    <name evidence="1" type="ORF">R3P95_07515</name>
</gene>
<proteinExistence type="predicted"/>
<protein>
    <submittedName>
        <fullName evidence="1">Uncharacterized protein</fullName>
    </submittedName>
</protein>
<evidence type="ECO:0000313" key="2">
    <source>
        <dbReference type="Proteomes" id="UP001185899"/>
    </source>
</evidence>
<sequence length="57" mass="6059">MCYPVTCNTCNKTGWGGCGNHVDDVMATVSVADRCTCGEGSTLPVSERPSMRSLFGR</sequence>
<dbReference type="PANTHER" id="PTHR34724">
    <property type="entry name" value="OS12G0596101 PROTEIN"/>
    <property type="match status" value="1"/>
</dbReference>